<reference evidence="1 2" key="1">
    <citation type="submission" date="2023-06" db="EMBL/GenBank/DDBJ databases">
        <title>SYSU T0a273.</title>
        <authorList>
            <person name="Gao L."/>
            <person name="Fang B.-Z."/>
            <person name="Li W.-J."/>
        </authorList>
    </citation>
    <scope>NUCLEOTIDE SEQUENCE [LARGE SCALE GENOMIC DNA]</scope>
    <source>
        <strain evidence="1 2">SYSU T0a273</strain>
    </source>
</reference>
<dbReference type="Proteomes" id="UP001172756">
    <property type="component" value="Unassembled WGS sequence"/>
</dbReference>
<dbReference type="InterPro" id="IPR008183">
    <property type="entry name" value="Aldose_1/G6P_1-epimerase"/>
</dbReference>
<sequence>MGRHRSGRQHRIAGYGYEAEIASVGASLRSLTFEKRDLVVPFGVTQERPAMRGALLAPWPNRLADGRYRLRDRDYSLPLTEAARRNAIHGLAAGLDFELVGEGPATVSLGALIEPRPGYPWAIAITVDVAVAADGLTHTVTARNTSATSAPFGVGVHPYLLAGAAAPRAADGWSLEVPADDVLLVTPDRLLPDRIVPVATHADGAFDLRTARVLGQRRLNHAFTALHRGPDGLSRVRLTEPSGRGVELLLGQGYGWVHVYTSDEVDDDRPRAGVAIEPMTCPPDAFNSGRDLALLAPGEGLRASFHLRGVAPA</sequence>
<comment type="caution">
    <text evidence="1">The sequence shown here is derived from an EMBL/GenBank/DDBJ whole genome shotgun (WGS) entry which is preliminary data.</text>
</comment>
<dbReference type="InterPro" id="IPR037480">
    <property type="entry name" value="YihR-like"/>
</dbReference>
<protein>
    <submittedName>
        <fullName evidence="1">Aldose 1-epimerase family protein</fullName>
    </submittedName>
</protein>
<dbReference type="CDD" id="cd09022">
    <property type="entry name" value="Aldose_epim_Ec_YihR"/>
    <property type="match status" value="1"/>
</dbReference>
<gene>
    <name evidence="1" type="ORF">QQ002_01730</name>
</gene>
<dbReference type="GO" id="GO:0016853">
    <property type="term" value="F:isomerase activity"/>
    <property type="evidence" value="ECO:0007669"/>
    <property type="project" value="InterPro"/>
</dbReference>
<accession>A0AB35MER6</accession>
<dbReference type="EMBL" id="JAUHQB010000001">
    <property type="protein sequence ID" value="MDN4482257.1"/>
    <property type="molecule type" value="Genomic_DNA"/>
</dbReference>
<organism evidence="1 2">
    <name type="scientific">Demequina lignilytica</name>
    <dbReference type="NCBI Taxonomy" id="3051663"/>
    <lineage>
        <taxon>Bacteria</taxon>
        <taxon>Bacillati</taxon>
        <taxon>Actinomycetota</taxon>
        <taxon>Actinomycetes</taxon>
        <taxon>Micrococcales</taxon>
        <taxon>Demequinaceae</taxon>
        <taxon>Demequina</taxon>
    </lineage>
</organism>
<dbReference type="RefSeq" id="WP_301159439.1">
    <property type="nucleotide sequence ID" value="NZ_JAUHQB010000001.1"/>
</dbReference>
<dbReference type="Pfam" id="PF01263">
    <property type="entry name" value="Aldose_epim"/>
    <property type="match status" value="1"/>
</dbReference>
<dbReference type="InterPro" id="IPR014718">
    <property type="entry name" value="GH-type_carb-bd"/>
</dbReference>
<dbReference type="InterPro" id="IPR011013">
    <property type="entry name" value="Gal_mutarotase_sf_dom"/>
</dbReference>
<dbReference type="GO" id="GO:0005975">
    <property type="term" value="P:carbohydrate metabolic process"/>
    <property type="evidence" value="ECO:0007669"/>
    <property type="project" value="InterPro"/>
</dbReference>
<evidence type="ECO:0000313" key="2">
    <source>
        <dbReference type="Proteomes" id="UP001172756"/>
    </source>
</evidence>
<dbReference type="SUPFAM" id="SSF74650">
    <property type="entry name" value="Galactose mutarotase-like"/>
    <property type="match status" value="1"/>
</dbReference>
<dbReference type="Gene3D" id="2.70.98.10">
    <property type="match status" value="1"/>
</dbReference>
<proteinExistence type="predicted"/>
<dbReference type="AlphaFoldDB" id="A0AB35MER6"/>
<dbReference type="GO" id="GO:0030246">
    <property type="term" value="F:carbohydrate binding"/>
    <property type="evidence" value="ECO:0007669"/>
    <property type="project" value="InterPro"/>
</dbReference>
<evidence type="ECO:0000313" key="1">
    <source>
        <dbReference type="EMBL" id="MDN4482257.1"/>
    </source>
</evidence>
<name>A0AB35MER6_9MICO</name>